<evidence type="ECO:0000256" key="6">
    <source>
        <dbReference type="ARBA" id="ARBA00013047"/>
    </source>
</evidence>
<evidence type="ECO:0000256" key="3">
    <source>
        <dbReference type="ARBA" id="ARBA00005174"/>
    </source>
</evidence>
<dbReference type="InterPro" id="IPR036676">
    <property type="entry name" value="PurM-like_C_sf"/>
</dbReference>
<comment type="pathway">
    <text evidence="2">Purine metabolism; IMP biosynthesis via de novo pathway; 5-amino-1-(5-phospho-D-ribosyl)imidazole from N(2)-formyl-N(1)-(5-phospho-D-ribosyl)glycinamide: step 2/2.</text>
</comment>
<dbReference type="InterPro" id="IPR020560">
    <property type="entry name" value="PRibGlycinamide_synth_C-dom"/>
</dbReference>
<dbReference type="GO" id="GO:0046084">
    <property type="term" value="P:adenine biosynthetic process"/>
    <property type="evidence" value="ECO:0007669"/>
    <property type="project" value="TreeGrafter"/>
</dbReference>
<dbReference type="SMART" id="SM01209">
    <property type="entry name" value="GARS_A"/>
    <property type="match status" value="1"/>
</dbReference>
<keyword evidence="13" id="KW-0658">Purine biosynthesis</keyword>
<protein>
    <recommendedName>
        <fullName evidence="8">Phosphoribosylformylglycinamidine cyclo-ligase</fullName>
        <ecNumber evidence="6">6.3.3.1</ecNumber>
        <ecNumber evidence="7">6.3.4.13</ecNumber>
    </recommendedName>
    <alternativeName>
        <fullName evidence="20">AIR synthase</fullName>
    </alternativeName>
    <alternativeName>
        <fullName evidence="21">AIRS</fullName>
    </alternativeName>
    <alternativeName>
        <fullName evidence="19">Phosphoribosyl-aminoimidazole synthetase</fullName>
    </alternativeName>
</protein>
<evidence type="ECO:0000256" key="13">
    <source>
        <dbReference type="ARBA" id="ARBA00022755"/>
    </source>
</evidence>
<dbReference type="FunCoup" id="A0A317XGY8">
    <property type="interactions" value="563"/>
</dbReference>
<evidence type="ECO:0000256" key="14">
    <source>
        <dbReference type="ARBA" id="ARBA00022840"/>
    </source>
</evidence>
<dbReference type="InterPro" id="IPR016188">
    <property type="entry name" value="PurM-like_N"/>
</dbReference>
<dbReference type="InterPro" id="IPR016185">
    <property type="entry name" value="PreATP-grasp_dom_sf"/>
</dbReference>
<dbReference type="GO" id="GO:0005829">
    <property type="term" value="C:cytosol"/>
    <property type="evidence" value="ECO:0007669"/>
    <property type="project" value="TreeGrafter"/>
</dbReference>
<dbReference type="NCBIfam" id="TIGR00878">
    <property type="entry name" value="purM"/>
    <property type="match status" value="1"/>
</dbReference>
<keyword evidence="9" id="KW-0963">Cytoplasm</keyword>
<name>A0A317XGY8_9BASI</name>
<comment type="similarity">
    <text evidence="18">In the C-terminal section; belongs to the AIR synthase family.</text>
</comment>
<evidence type="ECO:0000256" key="4">
    <source>
        <dbReference type="ARBA" id="ARBA00007423"/>
    </source>
</evidence>
<dbReference type="SMART" id="SM01210">
    <property type="entry name" value="GARS_C"/>
    <property type="match status" value="1"/>
</dbReference>
<dbReference type="Pfam" id="PF02843">
    <property type="entry name" value="GARS_C"/>
    <property type="match status" value="1"/>
</dbReference>
<evidence type="ECO:0000256" key="1">
    <source>
        <dbReference type="ARBA" id="ARBA00004496"/>
    </source>
</evidence>
<dbReference type="HAMAP" id="MF_00138">
    <property type="entry name" value="GARS"/>
    <property type="match status" value="1"/>
</dbReference>
<dbReference type="Pfam" id="PF01071">
    <property type="entry name" value="GARS_A"/>
    <property type="match status" value="1"/>
</dbReference>
<evidence type="ECO:0000256" key="9">
    <source>
        <dbReference type="ARBA" id="ARBA00022490"/>
    </source>
</evidence>
<evidence type="ECO:0000256" key="21">
    <source>
        <dbReference type="ARBA" id="ARBA00033093"/>
    </source>
</evidence>
<proteinExistence type="inferred from homology"/>
<comment type="catalytic activity">
    <reaction evidence="23">
        <text>2-formamido-N(1)-(5-O-phospho-beta-D-ribosyl)acetamidine + ATP = 5-amino-1-(5-phospho-beta-D-ribosyl)imidazole + ADP + phosphate + H(+)</text>
        <dbReference type="Rhea" id="RHEA:23032"/>
        <dbReference type="ChEBI" id="CHEBI:15378"/>
        <dbReference type="ChEBI" id="CHEBI:30616"/>
        <dbReference type="ChEBI" id="CHEBI:43474"/>
        <dbReference type="ChEBI" id="CHEBI:137981"/>
        <dbReference type="ChEBI" id="CHEBI:147287"/>
        <dbReference type="ChEBI" id="CHEBI:456216"/>
        <dbReference type="EC" id="6.3.3.1"/>
    </reaction>
</comment>
<dbReference type="InterPro" id="IPR036921">
    <property type="entry name" value="PurM-like_N_sf"/>
</dbReference>
<gene>
    <name evidence="27" type="ORF">BCV70DRAFT_195460</name>
</gene>
<evidence type="ECO:0000256" key="16">
    <source>
        <dbReference type="ARBA" id="ARBA00023268"/>
    </source>
</evidence>
<keyword evidence="10 27" id="KW-0436">Ligase</keyword>
<dbReference type="FunFam" id="3.30.470.20:FF:000018">
    <property type="entry name" value="Trifunctional purine biosynthetic protein adenosine-3"/>
    <property type="match status" value="1"/>
</dbReference>
<evidence type="ECO:0000256" key="18">
    <source>
        <dbReference type="ARBA" id="ARBA00029444"/>
    </source>
</evidence>
<dbReference type="Pfam" id="PF02769">
    <property type="entry name" value="AIRS_C"/>
    <property type="match status" value="1"/>
</dbReference>
<dbReference type="InterPro" id="IPR013815">
    <property type="entry name" value="ATP_grasp_subdomain_1"/>
</dbReference>
<comment type="similarity">
    <text evidence="4">In the N-terminal section; belongs to the GARS family.</text>
</comment>
<dbReference type="InterPro" id="IPR020561">
    <property type="entry name" value="PRibGlycinamid_synth_ATP-grasp"/>
</dbReference>
<evidence type="ECO:0000256" key="19">
    <source>
        <dbReference type="ARBA" id="ARBA00031908"/>
    </source>
</evidence>
<dbReference type="InParanoid" id="A0A317XGY8"/>
<dbReference type="EC" id="6.3.4.13" evidence="7"/>
<evidence type="ECO:0000256" key="2">
    <source>
        <dbReference type="ARBA" id="ARBA00004686"/>
    </source>
</evidence>
<organism evidence="27 28">
    <name type="scientific">Testicularia cyperi</name>
    <dbReference type="NCBI Taxonomy" id="1882483"/>
    <lineage>
        <taxon>Eukaryota</taxon>
        <taxon>Fungi</taxon>
        <taxon>Dikarya</taxon>
        <taxon>Basidiomycota</taxon>
        <taxon>Ustilaginomycotina</taxon>
        <taxon>Ustilaginomycetes</taxon>
        <taxon>Ustilaginales</taxon>
        <taxon>Anthracoideaceae</taxon>
        <taxon>Testicularia</taxon>
    </lineage>
</organism>
<dbReference type="InterPro" id="IPR020559">
    <property type="entry name" value="PRibGlycinamide_synth_CS"/>
</dbReference>
<dbReference type="Pfam" id="PF00586">
    <property type="entry name" value="AIRS"/>
    <property type="match status" value="1"/>
</dbReference>
<dbReference type="Gene3D" id="3.30.1330.10">
    <property type="entry name" value="PurM-like, N-terminal domain"/>
    <property type="match status" value="1"/>
</dbReference>
<sequence>MQVQQLDDQPSRKRAKMSSSAALDSMIPAPAPLRVLILGSGGREHAIANHFLRSARVKHVYCAPGNGGTATLGPRCTNIDSPKVNASSHFAEIVAWAVDNNINLCFPGPEQPLVDGVELAFRKVGIPVFGPSPIAAQMEGSKTFAKAFMDKYSIPTAAFQSFDATQVDECLAFIQKLGGAQQVVLKASGLAAGKGVLLPESDQEAKQGVDDILVKKVFGDAGSSLLIEQRLVGPELSVLAFSDGYTVTALPGCQDHKRIGEGDTGPNTGGMGAYCPAPEGLVDDLPARIRREVLVPTIDGMRNEGFPFVGMLFVGLMLTADGPKVLEYNVRFGDPETEAVLELLDESRSSLADIVLACVERRLDSVQPVIRNEHAVSIVLASQGYPGKYPTGIPISIGALPDNVTVYHAGTKLDPASGQLVTAGGRVIAVSAFGKTLQEAVDLAYQGVDAVHFEGKTFRRDIAHRALKPSAAPQQQQQQQEALTYAAAGVDIDAGNSLVEAIKPLAKSTRRPGCDASLGGFGGTFDLKAIGMRDPVLVSGTDGVGTKLRVALDMDKHDTVGIDLVAMSVNDLLVQGAAPLYFLDYFACSKLSVPVATSVISGIAEGCRQAKCGLIGGETAEMPGMYEGDDYDLAGFAVGAVEREALLPRLDRLQAGDVLVGLHSSGVHSNGFSLVRKIVARSGVSLSSPCPWSVEKDGSSNPHATLGDALLAPTRIYVDALLPLFSNPEGEGLLALSHITGGGFTENIPRILSANKGVSIDISAWKRPQLFDWLQASGNVAPEEMARTFNNGIGMVLIVQQAHLDRILATLVGAGEQPVVMGTVIDGSGVHYTNLDSWSA</sequence>
<evidence type="ECO:0000256" key="7">
    <source>
        <dbReference type="ARBA" id="ARBA00013255"/>
    </source>
</evidence>
<evidence type="ECO:0000256" key="10">
    <source>
        <dbReference type="ARBA" id="ARBA00022598"/>
    </source>
</evidence>
<dbReference type="GO" id="GO:0046872">
    <property type="term" value="F:metal ion binding"/>
    <property type="evidence" value="ECO:0007669"/>
    <property type="project" value="UniProtKB-KW"/>
</dbReference>
<dbReference type="CDD" id="cd02196">
    <property type="entry name" value="PurM"/>
    <property type="match status" value="1"/>
</dbReference>
<dbReference type="HAMAP" id="MF_00741">
    <property type="entry name" value="AIRS"/>
    <property type="match status" value="1"/>
</dbReference>
<evidence type="ECO:0000256" key="24">
    <source>
        <dbReference type="PROSITE-ProRule" id="PRU00409"/>
    </source>
</evidence>
<comment type="subcellular location">
    <subcellularLocation>
        <location evidence="1">Cytoplasm</location>
    </subcellularLocation>
</comment>
<dbReference type="SUPFAM" id="SSF56059">
    <property type="entry name" value="Glutathione synthetase ATP-binding domain-like"/>
    <property type="match status" value="1"/>
</dbReference>
<keyword evidence="15" id="KW-0464">Manganese</keyword>
<dbReference type="InterPro" id="IPR037123">
    <property type="entry name" value="PRibGlycinamide_synth_C_sf"/>
</dbReference>
<evidence type="ECO:0000256" key="11">
    <source>
        <dbReference type="ARBA" id="ARBA00022723"/>
    </source>
</evidence>
<keyword evidence="11" id="KW-0479">Metal-binding</keyword>
<dbReference type="EMBL" id="KZ819208">
    <property type="protein sequence ID" value="PWY97425.1"/>
    <property type="molecule type" value="Genomic_DNA"/>
</dbReference>
<dbReference type="InterPro" id="IPR011054">
    <property type="entry name" value="Rudment_hybrid_motif"/>
</dbReference>
<dbReference type="EC" id="6.3.3.1" evidence="6"/>
<dbReference type="GO" id="GO:0004637">
    <property type="term" value="F:phosphoribosylamine-glycine ligase activity"/>
    <property type="evidence" value="ECO:0007669"/>
    <property type="project" value="UniProtKB-EC"/>
</dbReference>
<dbReference type="AlphaFoldDB" id="A0A317XGY8"/>
<dbReference type="Gene3D" id="3.90.650.10">
    <property type="entry name" value="PurM-like C-terminal domain"/>
    <property type="match status" value="1"/>
</dbReference>
<dbReference type="Proteomes" id="UP000246740">
    <property type="component" value="Unassembled WGS sequence"/>
</dbReference>
<dbReference type="GO" id="GO:0006189">
    <property type="term" value="P:'de novo' IMP biosynthetic process"/>
    <property type="evidence" value="ECO:0007669"/>
    <property type="project" value="UniProtKB-UniPathway"/>
</dbReference>
<feature type="region of interest" description="Disordered" evidence="25">
    <location>
        <begin position="1"/>
        <end position="22"/>
    </location>
</feature>
<comment type="catalytic activity">
    <reaction evidence="22">
        <text>5-phospho-beta-D-ribosylamine + glycine + ATP = N(1)-(5-phospho-beta-D-ribosyl)glycinamide + ADP + phosphate + H(+)</text>
        <dbReference type="Rhea" id="RHEA:17453"/>
        <dbReference type="ChEBI" id="CHEBI:15378"/>
        <dbReference type="ChEBI" id="CHEBI:30616"/>
        <dbReference type="ChEBI" id="CHEBI:43474"/>
        <dbReference type="ChEBI" id="CHEBI:57305"/>
        <dbReference type="ChEBI" id="CHEBI:58681"/>
        <dbReference type="ChEBI" id="CHEBI:143788"/>
        <dbReference type="ChEBI" id="CHEBI:456216"/>
        <dbReference type="EC" id="6.3.4.13"/>
    </reaction>
</comment>
<dbReference type="Gene3D" id="3.30.470.20">
    <property type="entry name" value="ATP-grasp fold, B domain"/>
    <property type="match status" value="1"/>
</dbReference>
<dbReference type="NCBIfam" id="TIGR00877">
    <property type="entry name" value="purD"/>
    <property type="match status" value="1"/>
</dbReference>
<keyword evidence="12 24" id="KW-0547">Nucleotide-binding</keyword>
<evidence type="ECO:0000256" key="23">
    <source>
        <dbReference type="ARBA" id="ARBA00049057"/>
    </source>
</evidence>
<dbReference type="PANTHER" id="PTHR10520:SF12">
    <property type="entry name" value="TRIFUNCTIONAL PURINE BIOSYNTHETIC PROTEIN ADENOSINE-3"/>
    <property type="match status" value="1"/>
</dbReference>
<dbReference type="PROSITE" id="PS50975">
    <property type="entry name" value="ATP_GRASP"/>
    <property type="match status" value="1"/>
</dbReference>
<dbReference type="InterPro" id="IPR010918">
    <property type="entry name" value="PurM-like_C_dom"/>
</dbReference>
<evidence type="ECO:0000256" key="5">
    <source>
        <dbReference type="ARBA" id="ARBA00010280"/>
    </source>
</evidence>
<dbReference type="PROSITE" id="PS00184">
    <property type="entry name" value="GARS"/>
    <property type="match status" value="1"/>
</dbReference>
<dbReference type="InterPro" id="IPR000115">
    <property type="entry name" value="PRibGlycinamide_synth"/>
</dbReference>
<reference evidence="27 28" key="1">
    <citation type="journal article" date="2018" name="Mol. Biol. Evol.">
        <title>Broad Genomic Sampling Reveals a Smut Pathogenic Ancestry of the Fungal Clade Ustilaginomycotina.</title>
        <authorList>
            <person name="Kijpornyongpan T."/>
            <person name="Mondo S.J."/>
            <person name="Barry K."/>
            <person name="Sandor L."/>
            <person name="Lee J."/>
            <person name="Lipzen A."/>
            <person name="Pangilinan J."/>
            <person name="LaButti K."/>
            <person name="Hainaut M."/>
            <person name="Henrissat B."/>
            <person name="Grigoriev I.V."/>
            <person name="Spatafora J.W."/>
            <person name="Aime M.C."/>
        </authorList>
    </citation>
    <scope>NUCLEOTIDE SEQUENCE [LARGE SCALE GENOMIC DNA]</scope>
    <source>
        <strain evidence="27 28">MCA 3645</strain>
    </source>
</reference>
<evidence type="ECO:0000256" key="17">
    <source>
        <dbReference type="ARBA" id="ARBA00029388"/>
    </source>
</evidence>
<dbReference type="FunFam" id="3.30.1330.10:FF:000001">
    <property type="entry name" value="Phosphoribosylformylglycinamidine cyclo-ligase"/>
    <property type="match status" value="1"/>
</dbReference>
<accession>A0A317XGY8</accession>
<evidence type="ECO:0000256" key="20">
    <source>
        <dbReference type="ARBA" id="ARBA00032931"/>
    </source>
</evidence>
<dbReference type="InterPro" id="IPR011761">
    <property type="entry name" value="ATP-grasp"/>
</dbReference>
<evidence type="ECO:0000256" key="15">
    <source>
        <dbReference type="ARBA" id="ARBA00023211"/>
    </source>
</evidence>
<dbReference type="Gene3D" id="3.90.600.10">
    <property type="entry name" value="Phosphoribosylglycinamide synthetase, C-terminal domain"/>
    <property type="match status" value="1"/>
</dbReference>
<dbReference type="FunFam" id="3.90.650.10:FF:000011">
    <property type="entry name" value="Phosphoribosylformylglycinamidine cyclo-ligase"/>
    <property type="match status" value="1"/>
</dbReference>
<dbReference type="SUPFAM" id="SSF55326">
    <property type="entry name" value="PurM N-terminal domain-like"/>
    <property type="match status" value="1"/>
</dbReference>
<dbReference type="SUPFAM" id="SSF52440">
    <property type="entry name" value="PreATP-grasp domain"/>
    <property type="match status" value="1"/>
</dbReference>
<dbReference type="Gene3D" id="3.40.50.20">
    <property type="match status" value="1"/>
</dbReference>
<dbReference type="OrthoDB" id="2018833at2759"/>
<dbReference type="InterPro" id="IPR004733">
    <property type="entry name" value="PurM_cligase"/>
</dbReference>
<evidence type="ECO:0000313" key="27">
    <source>
        <dbReference type="EMBL" id="PWY97425.1"/>
    </source>
</evidence>
<dbReference type="PANTHER" id="PTHR10520">
    <property type="entry name" value="TRIFUNCTIONAL PURINE BIOSYNTHETIC PROTEIN ADENOSINE-3-RELATED"/>
    <property type="match status" value="1"/>
</dbReference>
<comment type="pathway">
    <text evidence="3">Purine metabolism; IMP biosynthesis via de novo pathway; N(1)-(5-phospho-D-ribosyl)glycinamide from 5-phospho-alpha-D-ribose 1-diphosphate: step 2/2.</text>
</comment>
<evidence type="ECO:0000256" key="22">
    <source>
        <dbReference type="ARBA" id="ARBA00047843"/>
    </source>
</evidence>
<dbReference type="STRING" id="1882483.A0A317XGY8"/>
<dbReference type="UniPathway" id="UPA00074">
    <property type="reaction ID" value="UER00125"/>
</dbReference>
<keyword evidence="28" id="KW-1185">Reference proteome</keyword>
<evidence type="ECO:0000256" key="8">
    <source>
        <dbReference type="ARBA" id="ARBA00020367"/>
    </source>
</evidence>
<evidence type="ECO:0000256" key="12">
    <source>
        <dbReference type="ARBA" id="ARBA00022741"/>
    </source>
</evidence>
<dbReference type="Pfam" id="PF02844">
    <property type="entry name" value="GARS_N"/>
    <property type="match status" value="1"/>
</dbReference>
<dbReference type="GO" id="GO:0005524">
    <property type="term" value="F:ATP binding"/>
    <property type="evidence" value="ECO:0007669"/>
    <property type="project" value="UniProtKB-UniRule"/>
</dbReference>
<dbReference type="SUPFAM" id="SSF56042">
    <property type="entry name" value="PurM C-terminal domain-like"/>
    <property type="match status" value="1"/>
</dbReference>
<evidence type="ECO:0000313" key="28">
    <source>
        <dbReference type="Proteomes" id="UP000246740"/>
    </source>
</evidence>
<evidence type="ECO:0000259" key="26">
    <source>
        <dbReference type="PROSITE" id="PS50975"/>
    </source>
</evidence>
<dbReference type="InterPro" id="IPR020562">
    <property type="entry name" value="PRibGlycinamide_synth_N"/>
</dbReference>
<keyword evidence="16" id="KW-0511">Multifunctional enzyme</keyword>
<comment type="function">
    <text evidence="17">Catalyzes the second and fifth step in the 'de novo' purine biosynthesis pathway; contains phosphoribosylamine--glycine ligase (GARS) and phosphoribosylformylglycinamidine cyclo-ligase (AIRS) activities.</text>
</comment>
<dbReference type="FunFam" id="3.90.600.10:FF:000001">
    <property type="entry name" value="Trifunctional purine biosynthetic protein adenosine-3"/>
    <property type="match status" value="1"/>
</dbReference>
<dbReference type="GO" id="GO:0004641">
    <property type="term" value="F:phosphoribosylformylglycinamidine cyclo-ligase activity"/>
    <property type="evidence" value="ECO:0007669"/>
    <property type="project" value="UniProtKB-EC"/>
</dbReference>
<feature type="domain" description="ATP-grasp" evidence="26">
    <location>
        <begin position="146"/>
        <end position="360"/>
    </location>
</feature>
<dbReference type="SUPFAM" id="SSF51246">
    <property type="entry name" value="Rudiment single hybrid motif"/>
    <property type="match status" value="1"/>
</dbReference>
<evidence type="ECO:0000256" key="25">
    <source>
        <dbReference type="SAM" id="MobiDB-lite"/>
    </source>
</evidence>
<comment type="similarity">
    <text evidence="5">Belongs to the AIR synthase family.</text>
</comment>
<keyword evidence="14 24" id="KW-0067">ATP-binding</keyword>
<dbReference type="Gene3D" id="3.30.1490.20">
    <property type="entry name" value="ATP-grasp fold, A domain"/>
    <property type="match status" value="1"/>
</dbReference>